<dbReference type="InterPro" id="IPR011009">
    <property type="entry name" value="Kinase-like_dom_sf"/>
</dbReference>
<feature type="domain" description="Protein kinase" evidence="11">
    <location>
        <begin position="50"/>
        <end position="137"/>
    </location>
</feature>
<dbReference type="PROSITE" id="PS50011">
    <property type="entry name" value="PROTEIN_KINASE_DOM"/>
    <property type="match status" value="1"/>
</dbReference>
<gene>
    <name evidence="12" type="ORF">LADA_0D02982G</name>
</gene>
<comment type="catalytic activity">
    <reaction evidence="8">
        <text>L-seryl-[protein] + ATP = O-phospho-L-seryl-[protein] + ADP + H(+)</text>
        <dbReference type="Rhea" id="RHEA:17989"/>
        <dbReference type="Rhea" id="RHEA-COMP:9863"/>
        <dbReference type="Rhea" id="RHEA-COMP:11604"/>
        <dbReference type="ChEBI" id="CHEBI:15378"/>
        <dbReference type="ChEBI" id="CHEBI:29999"/>
        <dbReference type="ChEBI" id="CHEBI:30616"/>
        <dbReference type="ChEBI" id="CHEBI:83421"/>
        <dbReference type="ChEBI" id="CHEBI:456216"/>
        <dbReference type="EC" id="2.7.11.1"/>
    </reaction>
</comment>
<evidence type="ECO:0000313" key="13">
    <source>
        <dbReference type="Proteomes" id="UP000190274"/>
    </source>
</evidence>
<evidence type="ECO:0000256" key="2">
    <source>
        <dbReference type="ARBA" id="ARBA00022527"/>
    </source>
</evidence>
<dbReference type="AlphaFoldDB" id="A0A1G4J4F7"/>
<evidence type="ECO:0000259" key="11">
    <source>
        <dbReference type="PROSITE" id="PS50011"/>
    </source>
</evidence>
<dbReference type="PANTHER" id="PTHR24356:SF1">
    <property type="entry name" value="SERINE_THREONINE-PROTEIN KINASE GREATWALL"/>
    <property type="match status" value="1"/>
</dbReference>
<keyword evidence="13" id="KW-1185">Reference proteome</keyword>
<evidence type="ECO:0000256" key="7">
    <source>
        <dbReference type="ARBA" id="ARBA00047899"/>
    </source>
</evidence>
<sequence>MPKTYEIGGNILQKKRPSQNSNSIRPESSNSSFCSPSTLKKHGPRLLEDFNPLRVLGRGAYGKVLLVKDSHTGRLYAMKQLKKAEILIHQEPDISISPEKALEKRLERTFAERTILSELEHPNIVKRYLVLLRSGLI</sequence>
<keyword evidence="4 9" id="KW-0547">Nucleotide-binding</keyword>
<evidence type="ECO:0000256" key="10">
    <source>
        <dbReference type="SAM" id="MobiDB-lite"/>
    </source>
</evidence>
<dbReference type="STRING" id="1266660.A0A1G4J4F7"/>
<organism evidence="12 13">
    <name type="scientific">Lachancea dasiensis</name>
    <dbReference type="NCBI Taxonomy" id="1072105"/>
    <lineage>
        <taxon>Eukaryota</taxon>
        <taxon>Fungi</taxon>
        <taxon>Dikarya</taxon>
        <taxon>Ascomycota</taxon>
        <taxon>Saccharomycotina</taxon>
        <taxon>Saccharomycetes</taxon>
        <taxon>Saccharomycetales</taxon>
        <taxon>Saccharomycetaceae</taxon>
        <taxon>Lachancea</taxon>
    </lineage>
</organism>
<evidence type="ECO:0000256" key="1">
    <source>
        <dbReference type="ARBA" id="ARBA00012513"/>
    </source>
</evidence>
<name>A0A1G4J4F7_9SACH</name>
<feature type="region of interest" description="Disordered" evidence="10">
    <location>
        <begin position="1"/>
        <end position="43"/>
    </location>
</feature>
<dbReference type="EMBL" id="LT598454">
    <property type="protein sequence ID" value="SCU84650.1"/>
    <property type="molecule type" value="Genomic_DNA"/>
</dbReference>
<evidence type="ECO:0000313" key="12">
    <source>
        <dbReference type="EMBL" id="SCU84650.1"/>
    </source>
</evidence>
<dbReference type="SUPFAM" id="SSF56112">
    <property type="entry name" value="Protein kinase-like (PK-like)"/>
    <property type="match status" value="1"/>
</dbReference>
<feature type="binding site" evidence="9">
    <location>
        <position position="79"/>
    </location>
    <ligand>
        <name>ATP</name>
        <dbReference type="ChEBI" id="CHEBI:30616"/>
    </ligand>
</feature>
<dbReference type="EC" id="2.7.11.1" evidence="1"/>
<comment type="catalytic activity">
    <reaction evidence="7">
        <text>L-threonyl-[protein] + ATP = O-phospho-L-threonyl-[protein] + ADP + H(+)</text>
        <dbReference type="Rhea" id="RHEA:46608"/>
        <dbReference type="Rhea" id="RHEA-COMP:11060"/>
        <dbReference type="Rhea" id="RHEA-COMP:11605"/>
        <dbReference type="ChEBI" id="CHEBI:15378"/>
        <dbReference type="ChEBI" id="CHEBI:30013"/>
        <dbReference type="ChEBI" id="CHEBI:30616"/>
        <dbReference type="ChEBI" id="CHEBI:61977"/>
        <dbReference type="ChEBI" id="CHEBI:456216"/>
        <dbReference type="EC" id="2.7.11.1"/>
    </reaction>
</comment>
<dbReference type="Gene3D" id="3.30.200.20">
    <property type="entry name" value="Phosphorylase Kinase, domain 1"/>
    <property type="match status" value="1"/>
</dbReference>
<evidence type="ECO:0000256" key="8">
    <source>
        <dbReference type="ARBA" id="ARBA00048679"/>
    </source>
</evidence>
<accession>A0A1G4J4F7</accession>
<dbReference type="Pfam" id="PF00069">
    <property type="entry name" value="Pkinase"/>
    <property type="match status" value="1"/>
</dbReference>
<dbReference type="InterPro" id="IPR050236">
    <property type="entry name" value="Ser_Thr_kinase_AGC"/>
</dbReference>
<dbReference type="PROSITE" id="PS00107">
    <property type="entry name" value="PROTEIN_KINASE_ATP"/>
    <property type="match status" value="1"/>
</dbReference>
<proteinExistence type="predicted"/>
<dbReference type="GO" id="GO:0004674">
    <property type="term" value="F:protein serine/threonine kinase activity"/>
    <property type="evidence" value="ECO:0007669"/>
    <property type="project" value="UniProtKB-KW"/>
</dbReference>
<dbReference type="PANTHER" id="PTHR24356">
    <property type="entry name" value="SERINE/THREONINE-PROTEIN KINASE"/>
    <property type="match status" value="1"/>
</dbReference>
<evidence type="ECO:0000256" key="5">
    <source>
        <dbReference type="ARBA" id="ARBA00022777"/>
    </source>
</evidence>
<dbReference type="Proteomes" id="UP000190274">
    <property type="component" value="Chromosome D"/>
</dbReference>
<dbReference type="InterPro" id="IPR000719">
    <property type="entry name" value="Prot_kinase_dom"/>
</dbReference>
<feature type="compositionally biased region" description="Low complexity" evidence="10">
    <location>
        <begin position="20"/>
        <end position="37"/>
    </location>
</feature>
<evidence type="ECO:0000256" key="6">
    <source>
        <dbReference type="ARBA" id="ARBA00022840"/>
    </source>
</evidence>
<protein>
    <recommendedName>
        <fullName evidence="1">non-specific serine/threonine protein kinase</fullName>
        <ecNumber evidence="1">2.7.11.1</ecNumber>
    </recommendedName>
</protein>
<dbReference type="GO" id="GO:0005524">
    <property type="term" value="F:ATP binding"/>
    <property type="evidence" value="ECO:0007669"/>
    <property type="project" value="UniProtKB-UniRule"/>
</dbReference>
<keyword evidence="3" id="KW-0808">Transferase</keyword>
<reference evidence="12 13" key="1">
    <citation type="submission" date="2016-03" db="EMBL/GenBank/DDBJ databases">
        <authorList>
            <person name="Devillers H."/>
        </authorList>
    </citation>
    <scope>NUCLEOTIDE SEQUENCE [LARGE SCALE GENOMIC DNA]</scope>
    <source>
        <strain evidence="12">CBS 10888</strain>
    </source>
</reference>
<dbReference type="InterPro" id="IPR017441">
    <property type="entry name" value="Protein_kinase_ATP_BS"/>
</dbReference>
<keyword evidence="2" id="KW-0723">Serine/threonine-protein kinase</keyword>
<dbReference type="OrthoDB" id="63267at2759"/>
<evidence type="ECO:0000256" key="3">
    <source>
        <dbReference type="ARBA" id="ARBA00022679"/>
    </source>
</evidence>
<evidence type="ECO:0000256" key="4">
    <source>
        <dbReference type="ARBA" id="ARBA00022741"/>
    </source>
</evidence>
<keyword evidence="6 9" id="KW-0067">ATP-binding</keyword>
<evidence type="ECO:0000256" key="9">
    <source>
        <dbReference type="PROSITE-ProRule" id="PRU10141"/>
    </source>
</evidence>
<keyword evidence="5" id="KW-0418">Kinase</keyword>